<evidence type="ECO:0000256" key="6">
    <source>
        <dbReference type="ARBA" id="ARBA00029995"/>
    </source>
</evidence>
<gene>
    <name evidence="7" type="ORF">BN1211_5050</name>
</gene>
<proteinExistence type="inferred from homology"/>
<name>A0A0H5C7W8_CYBJN</name>
<comment type="function">
    <text evidence="1">Component of the biogenesis of lysosome-related organelles complex-1 (BLOC-1), a complex that is involved in endosomal cargo sorting.</text>
</comment>
<evidence type="ECO:0000256" key="1">
    <source>
        <dbReference type="ARBA" id="ARBA00003807"/>
    </source>
</evidence>
<reference evidence="8" key="1">
    <citation type="journal article" date="2015" name="J. Biotechnol.">
        <title>The structure of the Cyberlindnera jadinii genome and its relation to Candida utilis analyzed by the occurrence of single nucleotide polymorphisms.</title>
        <authorList>
            <person name="Rupp O."/>
            <person name="Brinkrolf K."/>
            <person name="Buerth C."/>
            <person name="Kunigo M."/>
            <person name="Schneider J."/>
            <person name="Jaenicke S."/>
            <person name="Goesmann A."/>
            <person name="Puehler A."/>
            <person name="Jaeger K.-E."/>
            <person name="Ernst J.F."/>
        </authorList>
    </citation>
    <scope>NUCLEOTIDE SEQUENCE [LARGE SCALE GENOMIC DNA]</scope>
    <source>
        <strain evidence="8">ATCC 18201 / CBS 1600 / BCRC 20928 / JCM 3617 / NBRC 0987 / NRRL Y-1542</strain>
    </source>
</reference>
<dbReference type="PANTHER" id="PTHR39145">
    <property type="entry name" value="BIOGENESIS OF LYSOSOME-RELATED ORGANELLES COMPLEX 1 SUBUNIT CNL1"/>
    <property type="match status" value="1"/>
</dbReference>
<dbReference type="AlphaFoldDB" id="A0A0H5C7W8"/>
<keyword evidence="5" id="KW-0963">Cytoplasm</keyword>
<comment type="similarity">
    <text evidence="3">Belongs to the BLOC1S4 family.</text>
</comment>
<comment type="subcellular location">
    <subcellularLocation>
        <location evidence="2">Cytoplasm</location>
    </subcellularLocation>
</comment>
<dbReference type="GO" id="GO:0007032">
    <property type="term" value="P:endosome organization"/>
    <property type="evidence" value="ECO:0007669"/>
    <property type="project" value="TreeGrafter"/>
</dbReference>
<evidence type="ECO:0000256" key="3">
    <source>
        <dbReference type="ARBA" id="ARBA00007289"/>
    </source>
</evidence>
<organism evidence="7 8">
    <name type="scientific">Cyberlindnera jadinii (strain ATCC 18201 / CBS 1600 / BCRC 20928 / JCM 3617 / NBRC 0987 / NRRL Y-1542)</name>
    <name type="common">Torula yeast</name>
    <name type="synonym">Candida utilis</name>
    <dbReference type="NCBI Taxonomy" id="983966"/>
    <lineage>
        <taxon>Eukaryota</taxon>
        <taxon>Fungi</taxon>
        <taxon>Dikarya</taxon>
        <taxon>Ascomycota</taxon>
        <taxon>Saccharomycotina</taxon>
        <taxon>Saccharomycetes</taxon>
        <taxon>Phaffomycetales</taxon>
        <taxon>Phaffomycetaceae</taxon>
        <taxon>Cyberlindnera</taxon>
    </lineage>
</organism>
<dbReference type="GO" id="GO:0031083">
    <property type="term" value="C:BLOC-1 complex"/>
    <property type="evidence" value="ECO:0007669"/>
    <property type="project" value="InterPro"/>
</dbReference>
<protein>
    <recommendedName>
        <fullName evidence="4">Biogenesis of lysosome-related organelles complex 1 subunit CNL1</fullName>
    </recommendedName>
    <alternativeName>
        <fullName evidence="6">CNO-like protein 1</fullName>
    </alternativeName>
</protein>
<evidence type="ECO:0000313" key="8">
    <source>
        <dbReference type="Proteomes" id="UP000038830"/>
    </source>
</evidence>
<accession>A0A0H5C7W8</accession>
<evidence type="ECO:0000256" key="5">
    <source>
        <dbReference type="ARBA" id="ARBA00022490"/>
    </source>
</evidence>
<dbReference type="Proteomes" id="UP000038830">
    <property type="component" value="Unassembled WGS sequence"/>
</dbReference>
<evidence type="ECO:0000313" key="7">
    <source>
        <dbReference type="EMBL" id="CEP24268.1"/>
    </source>
</evidence>
<dbReference type="PANTHER" id="PTHR39145:SF1">
    <property type="entry name" value="BIOGENESIS OF LYSOSOME-RELATED ORGANELLES COMPLEX 1 SUBUNIT CNL1"/>
    <property type="match status" value="1"/>
</dbReference>
<dbReference type="EMBL" id="CDQK01000005">
    <property type="protein sequence ID" value="CEP24268.1"/>
    <property type="molecule type" value="Genomic_DNA"/>
</dbReference>
<evidence type="ECO:0000256" key="4">
    <source>
        <dbReference type="ARBA" id="ARBA00014971"/>
    </source>
</evidence>
<dbReference type="InterPro" id="IPR034455">
    <property type="entry name" value="CNL1"/>
</dbReference>
<dbReference type="GO" id="GO:0005737">
    <property type="term" value="C:cytoplasm"/>
    <property type="evidence" value="ECO:0007669"/>
    <property type="project" value="UniProtKB-SubCell"/>
</dbReference>
<sequence length="112" mass="12842">MDDATVSRSSSESEPEELQLTDPLGIKQLSLTFDYLMYKIKDRVDGIGEECQRYVEVQEQQVDEQLEAVQLAIDSLKRVIGQCDEIAAEFQMVEQIALIVRDFTDRLDKLDI</sequence>
<evidence type="ECO:0000256" key="2">
    <source>
        <dbReference type="ARBA" id="ARBA00004496"/>
    </source>
</evidence>